<protein>
    <submittedName>
        <fullName evidence="11">DNA-binding response regulator</fullName>
    </submittedName>
</protein>
<organism evidence="11 12">
    <name type="scientific">Priestia taiwanensis</name>
    <dbReference type="NCBI Taxonomy" id="1347902"/>
    <lineage>
        <taxon>Bacteria</taxon>
        <taxon>Bacillati</taxon>
        <taxon>Bacillota</taxon>
        <taxon>Bacilli</taxon>
        <taxon>Bacillales</taxon>
        <taxon>Bacillaceae</taxon>
        <taxon>Priestia</taxon>
    </lineage>
</organism>
<dbReference type="InterPro" id="IPR016032">
    <property type="entry name" value="Sig_transdc_resp-reg_C-effctor"/>
</dbReference>
<keyword evidence="12" id="KW-1185">Reference proteome</keyword>
<dbReference type="GO" id="GO:0000976">
    <property type="term" value="F:transcription cis-regulatory region binding"/>
    <property type="evidence" value="ECO:0007669"/>
    <property type="project" value="TreeGrafter"/>
</dbReference>
<comment type="subcellular location">
    <subcellularLocation>
        <location evidence="1">Cytoplasm</location>
    </subcellularLocation>
</comment>
<dbReference type="InterPro" id="IPR001789">
    <property type="entry name" value="Sig_transdc_resp-reg_receiver"/>
</dbReference>
<evidence type="ECO:0000256" key="1">
    <source>
        <dbReference type="ARBA" id="ARBA00004496"/>
    </source>
</evidence>
<dbReference type="Pfam" id="PF00072">
    <property type="entry name" value="Response_reg"/>
    <property type="match status" value="1"/>
</dbReference>
<dbReference type="PROSITE" id="PS51755">
    <property type="entry name" value="OMPR_PHOB"/>
    <property type="match status" value="1"/>
</dbReference>
<dbReference type="InterPro" id="IPR001867">
    <property type="entry name" value="OmpR/PhoB-type_DNA-bd"/>
</dbReference>
<dbReference type="CDD" id="cd00383">
    <property type="entry name" value="trans_reg_C"/>
    <property type="match status" value="1"/>
</dbReference>
<evidence type="ECO:0000256" key="6">
    <source>
        <dbReference type="ARBA" id="ARBA00023163"/>
    </source>
</evidence>
<gene>
    <name evidence="11" type="ORF">GCM10007140_12870</name>
</gene>
<dbReference type="SUPFAM" id="SSF52172">
    <property type="entry name" value="CheY-like"/>
    <property type="match status" value="1"/>
</dbReference>
<evidence type="ECO:0000256" key="7">
    <source>
        <dbReference type="PROSITE-ProRule" id="PRU00169"/>
    </source>
</evidence>
<dbReference type="InterPro" id="IPR036388">
    <property type="entry name" value="WH-like_DNA-bd_sf"/>
</dbReference>
<evidence type="ECO:0000256" key="8">
    <source>
        <dbReference type="PROSITE-ProRule" id="PRU01091"/>
    </source>
</evidence>
<dbReference type="GO" id="GO:0032993">
    <property type="term" value="C:protein-DNA complex"/>
    <property type="evidence" value="ECO:0007669"/>
    <property type="project" value="TreeGrafter"/>
</dbReference>
<dbReference type="PANTHER" id="PTHR48111">
    <property type="entry name" value="REGULATOR OF RPOS"/>
    <property type="match status" value="1"/>
</dbReference>
<dbReference type="GO" id="GO:0006355">
    <property type="term" value="P:regulation of DNA-templated transcription"/>
    <property type="evidence" value="ECO:0007669"/>
    <property type="project" value="InterPro"/>
</dbReference>
<dbReference type="GO" id="GO:0000156">
    <property type="term" value="F:phosphorelay response regulator activity"/>
    <property type="evidence" value="ECO:0007669"/>
    <property type="project" value="TreeGrafter"/>
</dbReference>
<accession>A0A917AR70</accession>
<dbReference type="InterPro" id="IPR039420">
    <property type="entry name" value="WalR-like"/>
</dbReference>
<dbReference type="Gene3D" id="1.10.10.10">
    <property type="entry name" value="Winged helix-like DNA-binding domain superfamily/Winged helix DNA-binding domain"/>
    <property type="match status" value="1"/>
</dbReference>
<dbReference type="Proteomes" id="UP000605259">
    <property type="component" value="Unassembled WGS sequence"/>
</dbReference>
<dbReference type="EMBL" id="BMFK01000001">
    <property type="protein sequence ID" value="GGE64022.1"/>
    <property type="molecule type" value="Genomic_DNA"/>
</dbReference>
<evidence type="ECO:0000256" key="5">
    <source>
        <dbReference type="ARBA" id="ARBA00023125"/>
    </source>
</evidence>
<dbReference type="PANTHER" id="PTHR48111:SF52">
    <property type="entry name" value="TRANSCRIPTIONAL REGULATORY PROTEIN YVRH"/>
    <property type="match status" value="1"/>
</dbReference>
<dbReference type="SUPFAM" id="SSF46894">
    <property type="entry name" value="C-terminal effector domain of the bipartite response regulators"/>
    <property type="match status" value="1"/>
</dbReference>
<dbReference type="FunFam" id="3.40.50.2300:FF:000001">
    <property type="entry name" value="DNA-binding response regulator PhoB"/>
    <property type="match status" value="1"/>
</dbReference>
<feature type="domain" description="Response regulatory" evidence="9">
    <location>
        <begin position="5"/>
        <end position="119"/>
    </location>
</feature>
<comment type="caution">
    <text evidence="11">The sequence shown here is derived from an EMBL/GenBank/DDBJ whole genome shotgun (WGS) entry which is preliminary data.</text>
</comment>
<feature type="DNA-binding region" description="OmpR/PhoB-type" evidence="8">
    <location>
        <begin position="132"/>
        <end position="231"/>
    </location>
</feature>
<reference evidence="11" key="2">
    <citation type="submission" date="2020-09" db="EMBL/GenBank/DDBJ databases">
        <authorList>
            <person name="Sun Q."/>
            <person name="Zhou Y."/>
        </authorList>
    </citation>
    <scope>NUCLEOTIDE SEQUENCE</scope>
    <source>
        <strain evidence="11">CGMCC 1.12698</strain>
    </source>
</reference>
<dbReference type="Gene3D" id="3.40.50.2300">
    <property type="match status" value="1"/>
</dbReference>
<dbReference type="PROSITE" id="PS50110">
    <property type="entry name" value="RESPONSE_REGULATORY"/>
    <property type="match status" value="1"/>
</dbReference>
<evidence type="ECO:0000313" key="11">
    <source>
        <dbReference type="EMBL" id="GGE64022.1"/>
    </source>
</evidence>
<evidence type="ECO:0000259" key="9">
    <source>
        <dbReference type="PROSITE" id="PS50110"/>
    </source>
</evidence>
<dbReference type="InterPro" id="IPR011006">
    <property type="entry name" value="CheY-like_superfamily"/>
</dbReference>
<name>A0A917AR70_9BACI</name>
<dbReference type="Gene3D" id="6.10.250.690">
    <property type="match status" value="1"/>
</dbReference>
<evidence type="ECO:0000256" key="4">
    <source>
        <dbReference type="ARBA" id="ARBA00023015"/>
    </source>
</evidence>
<keyword evidence="6" id="KW-0804">Transcription</keyword>
<dbReference type="FunFam" id="1.10.10.10:FF:000018">
    <property type="entry name" value="DNA-binding response regulator ResD"/>
    <property type="match status" value="1"/>
</dbReference>
<evidence type="ECO:0000256" key="2">
    <source>
        <dbReference type="ARBA" id="ARBA00022553"/>
    </source>
</evidence>
<reference evidence="11" key="1">
    <citation type="journal article" date="2014" name="Int. J. Syst. Evol. Microbiol.">
        <title>Complete genome sequence of Corynebacterium casei LMG S-19264T (=DSM 44701T), isolated from a smear-ripened cheese.</title>
        <authorList>
            <consortium name="US DOE Joint Genome Institute (JGI-PGF)"/>
            <person name="Walter F."/>
            <person name="Albersmeier A."/>
            <person name="Kalinowski J."/>
            <person name="Ruckert C."/>
        </authorList>
    </citation>
    <scope>NUCLEOTIDE SEQUENCE</scope>
    <source>
        <strain evidence="11">CGMCC 1.12698</strain>
    </source>
</reference>
<dbReference type="RefSeq" id="WP_188387566.1">
    <property type="nucleotide sequence ID" value="NZ_BMFK01000001.1"/>
</dbReference>
<feature type="modified residue" description="4-aspartylphosphate" evidence="7">
    <location>
        <position position="55"/>
    </location>
</feature>
<keyword evidence="5 8" id="KW-0238">DNA-binding</keyword>
<evidence type="ECO:0000259" key="10">
    <source>
        <dbReference type="PROSITE" id="PS51755"/>
    </source>
</evidence>
<dbReference type="SMART" id="SM00862">
    <property type="entry name" value="Trans_reg_C"/>
    <property type="match status" value="1"/>
</dbReference>
<keyword evidence="4" id="KW-0805">Transcription regulation</keyword>
<dbReference type="GO" id="GO:0005829">
    <property type="term" value="C:cytosol"/>
    <property type="evidence" value="ECO:0007669"/>
    <property type="project" value="TreeGrafter"/>
</dbReference>
<keyword evidence="2 7" id="KW-0597">Phosphoprotein</keyword>
<proteinExistence type="predicted"/>
<feature type="domain" description="OmpR/PhoB-type" evidence="10">
    <location>
        <begin position="132"/>
        <end position="231"/>
    </location>
</feature>
<dbReference type="Pfam" id="PF00486">
    <property type="entry name" value="Trans_reg_C"/>
    <property type="match status" value="1"/>
</dbReference>
<dbReference type="CDD" id="cd17574">
    <property type="entry name" value="REC_OmpR"/>
    <property type="match status" value="1"/>
</dbReference>
<evidence type="ECO:0000313" key="12">
    <source>
        <dbReference type="Proteomes" id="UP000605259"/>
    </source>
</evidence>
<keyword evidence="3" id="KW-0902">Two-component regulatory system</keyword>
<dbReference type="AlphaFoldDB" id="A0A917AR70"/>
<dbReference type="SMART" id="SM00448">
    <property type="entry name" value="REC"/>
    <property type="match status" value="1"/>
</dbReference>
<sequence length="237" mass="27048">MNKGKILIVDDEVAILNMVKLVLQKEGFSSVDSCTSGEEALTLIEQYTYDLIILDIMLPGMSGYELVPQIRATSNVPIFFLSAKTSDLDKLTGFAYGCDDYIPKPFNPLEVVARVKAQLSRYLATKGHIEQERVLDYGRFQLNLQSAELIVEGKSIPCTAQIYKLLAFFCQNCNRVFTKEQLYYQVWGDDLLYDENTVMVHIRKIREKIEENPSKPQYLLTLRGLGYKMVSHGKVQR</sequence>
<evidence type="ECO:0000256" key="3">
    <source>
        <dbReference type="ARBA" id="ARBA00023012"/>
    </source>
</evidence>